<keyword evidence="3 10" id="KW-0132">Cell division</keyword>
<keyword evidence="11" id="KW-1185">Reference proteome</keyword>
<evidence type="ECO:0000256" key="2">
    <source>
        <dbReference type="ARBA" id="ARBA00022475"/>
    </source>
</evidence>
<dbReference type="EMBL" id="JAUSTP010000028">
    <property type="protein sequence ID" value="MDQ0190973.1"/>
    <property type="molecule type" value="Genomic_DNA"/>
</dbReference>
<dbReference type="InterPro" id="IPR034746">
    <property type="entry name" value="POTRA"/>
</dbReference>
<evidence type="ECO:0000259" key="9">
    <source>
        <dbReference type="PROSITE" id="PS51779"/>
    </source>
</evidence>
<feature type="transmembrane region" description="Helical" evidence="8">
    <location>
        <begin position="21"/>
        <end position="38"/>
    </location>
</feature>
<feature type="domain" description="POTRA" evidence="9">
    <location>
        <begin position="43"/>
        <end position="113"/>
    </location>
</feature>
<comment type="subcellular location">
    <subcellularLocation>
        <location evidence="1">Membrane</location>
    </subcellularLocation>
</comment>
<evidence type="ECO:0000256" key="7">
    <source>
        <dbReference type="ARBA" id="ARBA00023306"/>
    </source>
</evidence>
<dbReference type="InterPro" id="IPR005548">
    <property type="entry name" value="Cell_div_FtsQ/DivIB_C"/>
</dbReference>
<organism evidence="10 11">
    <name type="scientific">Alicyclobacillus cycloheptanicus</name>
    <dbReference type="NCBI Taxonomy" id="1457"/>
    <lineage>
        <taxon>Bacteria</taxon>
        <taxon>Bacillati</taxon>
        <taxon>Bacillota</taxon>
        <taxon>Bacilli</taxon>
        <taxon>Bacillales</taxon>
        <taxon>Alicyclobacillaceae</taxon>
        <taxon>Alicyclobacillus</taxon>
    </lineage>
</organism>
<evidence type="ECO:0000256" key="4">
    <source>
        <dbReference type="ARBA" id="ARBA00022692"/>
    </source>
</evidence>
<accession>A0ABT9XKZ2</accession>
<name>A0ABT9XKZ2_9BACL</name>
<dbReference type="Pfam" id="PF08478">
    <property type="entry name" value="POTRA_1"/>
    <property type="match status" value="1"/>
</dbReference>
<keyword evidence="4 8" id="KW-0812">Transmembrane</keyword>
<keyword evidence="5 8" id="KW-1133">Transmembrane helix</keyword>
<dbReference type="InterPro" id="IPR013685">
    <property type="entry name" value="POTRA_FtsQ_type"/>
</dbReference>
<keyword evidence="6 8" id="KW-0472">Membrane</keyword>
<evidence type="ECO:0000313" key="11">
    <source>
        <dbReference type="Proteomes" id="UP001232973"/>
    </source>
</evidence>
<protein>
    <submittedName>
        <fullName evidence="10">Cell division protein FtsQ</fullName>
    </submittedName>
</protein>
<evidence type="ECO:0000256" key="1">
    <source>
        <dbReference type="ARBA" id="ARBA00004370"/>
    </source>
</evidence>
<dbReference type="Proteomes" id="UP001232973">
    <property type="component" value="Unassembled WGS sequence"/>
</dbReference>
<dbReference type="PANTHER" id="PTHR37820">
    <property type="entry name" value="CELL DIVISION PROTEIN DIVIB"/>
    <property type="match status" value="1"/>
</dbReference>
<proteinExistence type="predicted"/>
<evidence type="ECO:0000256" key="6">
    <source>
        <dbReference type="ARBA" id="ARBA00023136"/>
    </source>
</evidence>
<dbReference type="InterPro" id="IPR050487">
    <property type="entry name" value="FtsQ_DivIB"/>
</dbReference>
<evidence type="ECO:0000313" key="10">
    <source>
        <dbReference type="EMBL" id="MDQ0190973.1"/>
    </source>
</evidence>
<reference evidence="10 11" key="1">
    <citation type="submission" date="2023-07" db="EMBL/GenBank/DDBJ databases">
        <title>Genomic Encyclopedia of Type Strains, Phase IV (KMG-IV): sequencing the most valuable type-strain genomes for metagenomic binning, comparative biology and taxonomic classification.</title>
        <authorList>
            <person name="Goeker M."/>
        </authorList>
    </citation>
    <scope>NUCLEOTIDE SEQUENCE [LARGE SCALE GENOMIC DNA]</scope>
    <source>
        <strain evidence="10 11">DSM 4006</strain>
    </source>
</reference>
<evidence type="ECO:0000256" key="8">
    <source>
        <dbReference type="SAM" id="Phobius"/>
    </source>
</evidence>
<evidence type="ECO:0000256" key="3">
    <source>
        <dbReference type="ARBA" id="ARBA00022618"/>
    </source>
</evidence>
<dbReference type="Pfam" id="PF03799">
    <property type="entry name" value="FtsQ_DivIB_C"/>
    <property type="match status" value="1"/>
</dbReference>
<dbReference type="GO" id="GO:0051301">
    <property type="term" value="P:cell division"/>
    <property type="evidence" value="ECO:0007669"/>
    <property type="project" value="UniProtKB-KW"/>
</dbReference>
<keyword evidence="2" id="KW-1003">Cell membrane</keyword>
<dbReference type="PANTHER" id="PTHR37820:SF1">
    <property type="entry name" value="CELL DIVISION PROTEIN FTSQ"/>
    <property type="match status" value="1"/>
</dbReference>
<sequence>MANRRPSMEHKGNQQRRRNRTRAVVTGFFLFIGVVAVLESPLTRVRSLTVSGNTSISEQDIIKSAQLSPGMSLWQVNGAAVQHRVTRAEPLIQSVSVHTDYMTGVVTLQVHEKHVVALYEDGGQFYELLQDGTVLGKTSSAAGFPWPIVTAAASGSVVAGQKAPNSDIPMLCEQLSRMPASFLTTVSEIQLDAFGNATLYFDNGFAARSQVQSLVKNIPTIDTAVQYFSSKGYQPGLVDVSGGPPYEYTPFHDEGSSG</sequence>
<evidence type="ECO:0000256" key="5">
    <source>
        <dbReference type="ARBA" id="ARBA00022989"/>
    </source>
</evidence>
<dbReference type="PROSITE" id="PS51779">
    <property type="entry name" value="POTRA"/>
    <property type="match status" value="1"/>
</dbReference>
<comment type="caution">
    <text evidence="10">The sequence shown here is derived from an EMBL/GenBank/DDBJ whole genome shotgun (WGS) entry which is preliminary data.</text>
</comment>
<dbReference type="Gene3D" id="3.40.50.10960">
    <property type="match status" value="1"/>
</dbReference>
<keyword evidence="7" id="KW-0131">Cell cycle</keyword>
<gene>
    <name evidence="10" type="ORF">J2S03_002840</name>
</gene>
<dbReference type="RefSeq" id="WP_274456237.1">
    <property type="nucleotide sequence ID" value="NZ_CP067097.1"/>
</dbReference>